<gene>
    <name evidence="1" type="ORF">LPB136_04760</name>
</gene>
<keyword evidence="2" id="KW-1185">Reference proteome</keyword>
<dbReference type="STRING" id="1850252.LPB136_04760"/>
<reference evidence="1 2" key="1">
    <citation type="submission" date="2016-11" db="EMBL/GenBank/DDBJ databases">
        <title>Tenacibaculum sp. LPB0136, isolated from marine environment.</title>
        <authorList>
            <person name="Kim E."/>
            <person name="Yi H."/>
        </authorList>
    </citation>
    <scope>NUCLEOTIDE SEQUENCE [LARGE SCALE GENOMIC DNA]</scope>
    <source>
        <strain evidence="1 2">LPB0136</strain>
    </source>
</reference>
<proteinExistence type="predicted"/>
<sequence length="174" mass="19560">MKRVVKLLGLVLLVLVSVSGVTYTKPSVEKFQNKTNCLAKLEVIGNKTKKSLSKENVSYKLLLTNLSKKPSVYLISINEDVETCLKNIKEAKSFHSKNMLPVSISSTITYNNKSFKEINILPGEKKQLKVTFKAPNKNVKNYWKCSKVSVMSKECNSVITSVSLKTYVPDPELR</sequence>
<protein>
    <submittedName>
        <fullName evidence="1">Uncharacterized protein</fullName>
    </submittedName>
</protein>
<evidence type="ECO:0000313" key="2">
    <source>
        <dbReference type="Proteomes" id="UP000181898"/>
    </source>
</evidence>
<dbReference type="AlphaFoldDB" id="A0A1L3JHX9"/>
<dbReference type="EMBL" id="CP018155">
    <property type="protein sequence ID" value="APG64712.1"/>
    <property type="molecule type" value="Genomic_DNA"/>
</dbReference>
<dbReference type="KEGG" id="ten:LPB136_04760"/>
<organism evidence="1 2">
    <name type="scientific">Tenacibaculum todarodis</name>
    <dbReference type="NCBI Taxonomy" id="1850252"/>
    <lineage>
        <taxon>Bacteria</taxon>
        <taxon>Pseudomonadati</taxon>
        <taxon>Bacteroidota</taxon>
        <taxon>Flavobacteriia</taxon>
        <taxon>Flavobacteriales</taxon>
        <taxon>Flavobacteriaceae</taxon>
        <taxon>Tenacibaculum</taxon>
    </lineage>
</organism>
<accession>A0A1L3JHX9</accession>
<dbReference type="RefSeq" id="WP_072555036.1">
    <property type="nucleotide sequence ID" value="NZ_CP018155.1"/>
</dbReference>
<evidence type="ECO:0000313" key="1">
    <source>
        <dbReference type="EMBL" id="APG64712.1"/>
    </source>
</evidence>
<name>A0A1L3JHX9_9FLAO</name>
<dbReference type="Proteomes" id="UP000181898">
    <property type="component" value="Chromosome"/>
</dbReference>